<dbReference type="Gene3D" id="3.60.15.10">
    <property type="entry name" value="Ribonuclease Z/Hydroxyacylglutathione hydrolase-like"/>
    <property type="match status" value="1"/>
</dbReference>
<name>E6Q6A6_9ZZZZ</name>
<protein>
    <submittedName>
        <fullName evidence="1">Uncharacterized protein</fullName>
    </submittedName>
</protein>
<organism evidence="1">
    <name type="scientific">mine drainage metagenome</name>
    <dbReference type="NCBI Taxonomy" id="410659"/>
    <lineage>
        <taxon>unclassified sequences</taxon>
        <taxon>metagenomes</taxon>
        <taxon>ecological metagenomes</taxon>
    </lineage>
</organism>
<comment type="caution">
    <text evidence="1">The sequence shown here is derived from an EMBL/GenBank/DDBJ whole genome shotgun (WGS) entry which is preliminary data.</text>
</comment>
<evidence type="ECO:0000313" key="1">
    <source>
        <dbReference type="EMBL" id="CBI02731.1"/>
    </source>
</evidence>
<dbReference type="InterPro" id="IPR036866">
    <property type="entry name" value="RibonucZ/Hydroxyglut_hydro"/>
</dbReference>
<gene>
    <name evidence="1" type="ORF">CARN4_2575</name>
</gene>
<proteinExistence type="predicted"/>
<dbReference type="EMBL" id="CABO01000041">
    <property type="protein sequence ID" value="CBI02731.1"/>
    <property type="molecule type" value="Genomic_DNA"/>
</dbReference>
<dbReference type="AlphaFoldDB" id="E6Q6A6"/>
<reference evidence="1" key="1">
    <citation type="submission" date="2009-10" db="EMBL/GenBank/DDBJ databases">
        <title>Diversity of trophic interactions inside an arsenic-rich microbial ecosystem.</title>
        <authorList>
            <person name="Bertin P.N."/>
            <person name="Heinrich-Salmeron A."/>
            <person name="Pelletier E."/>
            <person name="Goulhen-Chollet F."/>
            <person name="Arsene-Ploetze F."/>
            <person name="Gallien S."/>
            <person name="Calteau A."/>
            <person name="Vallenet D."/>
            <person name="Casiot C."/>
            <person name="Chane-Woon-Ming B."/>
            <person name="Giloteaux L."/>
            <person name="Barakat M."/>
            <person name="Bonnefoy V."/>
            <person name="Bruneel O."/>
            <person name="Chandler M."/>
            <person name="Cleiss J."/>
            <person name="Duran R."/>
            <person name="Elbaz-Poulichet F."/>
            <person name="Fonknechten N."/>
            <person name="Lauga B."/>
            <person name="Mornico D."/>
            <person name="Ortet P."/>
            <person name="Schaeffer C."/>
            <person name="Siguier P."/>
            <person name="Alexander Thil Smith A."/>
            <person name="Van Dorsselaer A."/>
            <person name="Weissenbach J."/>
            <person name="Medigue C."/>
            <person name="Le Paslier D."/>
        </authorList>
    </citation>
    <scope>NUCLEOTIDE SEQUENCE</scope>
</reference>
<accession>E6Q6A6</accession>
<sequence length="73" mass="7832">MALQPEVIVGCKKAINDNSTALILRYPQVHMLFTDDAGSAYSSWPGFIAAVRPRCAIISVGPNNMFGHPSPST</sequence>